<comment type="caution">
    <text evidence="2">The sequence shown here is derived from an EMBL/GenBank/DDBJ whole genome shotgun (WGS) entry which is preliminary data.</text>
</comment>
<feature type="region of interest" description="Disordered" evidence="1">
    <location>
        <begin position="1"/>
        <end position="36"/>
    </location>
</feature>
<dbReference type="RefSeq" id="WP_178933423.1">
    <property type="nucleotide sequence ID" value="NZ_JACBAZ010000005.1"/>
</dbReference>
<proteinExistence type="predicted"/>
<evidence type="ECO:0000256" key="1">
    <source>
        <dbReference type="SAM" id="MobiDB-lite"/>
    </source>
</evidence>
<evidence type="ECO:0000313" key="2">
    <source>
        <dbReference type="EMBL" id="NWK56622.1"/>
    </source>
</evidence>
<dbReference type="Proteomes" id="UP000557872">
    <property type="component" value="Unassembled WGS sequence"/>
</dbReference>
<evidence type="ECO:0000313" key="3">
    <source>
        <dbReference type="Proteomes" id="UP000557872"/>
    </source>
</evidence>
<protein>
    <submittedName>
        <fullName evidence="2">Uncharacterized protein</fullName>
    </submittedName>
</protein>
<name>A0A851GI78_9BACT</name>
<dbReference type="EMBL" id="JACBAZ010000005">
    <property type="protein sequence ID" value="NWK56622.1"/>
    <property type="molecule type" value="Genomic_DNA"/>
</dbReference>
<reference evidence="2 3" key="1">
    <citation type="submission" date="2020-07" db="EMBL/GenBank/DDBJ databases">
        <title>Roseicoccus Jingziensis gen. nov., sp. nov., isolated from coastal seawater.</title>
        <authorList>
            <person name="Feng X."/>
        </authorList>
    </citation>
    <scope>NUCLEOTIDE SEQUENCE [LARGE SCALE GENOMIC DNA]</scope>
    <source>
        <strain evidence="2 3">N1E253</strain>
    </source>
</reference>
<dbReference type="AlphaFoldDB" id="A0A851GI78"/>
<keyword evidence="3" id="KW-1185">Reference proteome</keyword>
<gene>
    <name evidence="2" type="ORF">HW115_13450</name>
</gene>
<organism evidence="2 3">
    <name type="scientific">Oceaniferula marina</name>
    <dbReference type="NCBI Taxonomy" id="2748318"/>
    <lineage>
        <taxon>Bacteria</taxon>
        <taxon>Pseudomonadati</taxon>
        <taxon>Verrucomicrobiota</taxon>
        <taxon>Verrucomicrobiia</taxon>
        <taxon>Verrucomicrobiales</taxon>
        <taxon>Verrucomicrobiaceae</taxon>
        <taxon>Oceaniferula</taxon>
    </lineage>
</organism>
<sequence>MKRNSSNQNLNDRLADPSATRSRKGSAAPDSSHDWASGDPLWDLLSEASDPEPDPFFARNVVRHIRLEKPEPLRSRLLRLVRSRNFALGASSACLCAAMAYQFWPATQSPPSLPTDNTMVEAPIDKTQDLTENLSEIVLEETLLAAAEDPSMFTRHEVVSMLGL</sequence>
<feature type="compositionally biased region" description="Polar residues" evidence="1">
    <location>
        <begin position="1"/>
        <end position="11"/>
    </location>
</feature>
<accession>A0A851GI78</accession>